<dbReference type="CDD" id="cd14066">
    <property type="entry name" value="STKc_IRAK"/>
    <property type="match status" value="1"/>
</dbReference>
<dbReference type="GO" id="GO:0005524">
    <property type="term" value="F:ATP binding"/>
    <property type="evidence" value="ECO:0007669"/>
    <property type="project" value="UniProtKB-UniRule"/>
</dbReference>
<feature type="domain" description="Apple" evidence="23">
    <location>
        <begin position="351"/>
        <end position="443"/>
    </location>
</feature>
<dbReference type="SMART" id="SM00473">
    <property type="entry name" value="PAN_AP"/>
    <property type="match status" value="1"/>
</dbReference>
<feature type="chain" id="PRO_5032507205" description="Receptor-like serine/threonine-protein kinase" evidence="20">
    <location>
        <begin position="24"/>
        <end position="834"/>
    </location>
</feature>
<name>A0A811RH32_9POAL</name>
<dbReference type="PROSITE" id="PS00108">
    <property type="entry name" value="PROTEIN_KINASE_ST"/>
    <property type="match status" value="1"/>
</dbReference>
<comment type="catalytic activity">
    <reaction evidence="16 17">
        <text>L-seryl-[protein] + ATP = O-phospho-L-seryl-[protein] + ADP + H(+)</text>
        <dbReference type="Rhea" id="RHEA:17989"/>
        <dbReference type="Rhea" id="RHEA-COMP:9863"/>
        <dbReference type="Rhea" id="RHEA-COMP:11604"/>
        <dbReference type="ChEBI" id="CHEBI:15378"/>
        <dbReference type="ChEBI" id="CHEBI:29999"/>
        <dbReference type="ChEBI" id="CHEBI:30616"/>
        <dbReference type="ChEBI" id="CHEBI:83421"/>
        <dbReference type="ChEBI" id="CHEBI:456216"/>
        <dbReference type="EC" id="2.7.11.1"/>
    </reaction>
</comment>
<protein>
    <recommendedName>
        <fullName evidence="17">Receptor-like serine/threonine-protein kinase</fullName>
        <ecNumber evidence="17">2.7.11.1</ecNumber>
    </recommendedName>
</protein>
<comment type="subcellular location">
    <subcellularLocation>
        <location evidence="1">Membrane</location>
        <topology evidence="1">Single-pass type I membrane protein</topology>
    </subcellularLocation>
</comment>
<feature type="transmembrane region" description="Helical" evidence="19">
    <location>
        <begin position="459"/>
        <end position="480"/>
    </location>
</feature>
<dbReference type="InterPro" id="IPR036426">
    <property type="entry name" value="Bulb-type_lectin_dom_sf"/>
</dbReference>
<dbReference type="InterPro" id="IPR000858">
    <property type="entry name" value="S_locus_glycoprot_dom"/>
</dbReference>
<evidence type="ECO:0000256" key="3">
    <source>
        <dbReference type="ARBA" id="ARBA00022536"/>
    </source>
</evidence>
<evidence type="ECO:0000256" key="18">
    <source>
        <dbReference type="PROSITE-ProRule" id="PRU10141"/>
    </source>
</evidence>
<dbReference type="OrthoDB" id="643280at2759"/>
<dbReference type="CDD" id="cd00028">
    <property type="entry name" value="B_lectin"/>
    <property type="match status" value="1"/>
</dbReference>
<evidence type="ECO:0000256" key="6">
    <source>
        <dbReference type="ARBA" id="ARBA00022729"/>
    </source>
</evidence>
<reference evidence="24" key="1">
    <citation type="submission" date="2020-10" db="EMBL/GenBank/DDBJ databases">
        <authorList>
            <person name="Han B."/>
            <person name="Lu T."/>
            <person name="Zhao Q."/>
            <person name="Huang X."/>
            <person name="Zhao Y."/>
        </authorList>
    </citation>
    <scope>NUCLEOTIDE SEQUENCE</scope>
</reference>
<dbReference type="PROSITE" id="PS50948">
    <property type="entry name" value="PAN"/>
    <property type="match status" value="1"/>
</dbReference>
<dbReference type="InterPro" id="IPR011009">
    <property type="entry name" value="Kinase-like_dom_sf"/>
</dbReference>
<dbReference type="EMBL" id="CAJGYO010000015">
    <property type="protein sequence ID" value="CAD6269651.1"/>
    <property type="molecule type" value="Genomic_DNA"/>
</dbReference>
<dbReference type="Proteomes" id="UP000604825">
    <property type="component" value="Unassembled WGS sequence"/>
</dbReference>
<evidence type="ECO:0000256" key="13">
    <source>
        <dbReference type="ARBA" id="ARBA00023170"/>
    </source>
</evidence>
<evidence type="ECO:0000256" key="9">
    <source>
        <dbReference type="ARBA" id="ARBA00022840"/>
    </source>
</evidence>
<feature type="binding site" evidence="18">
    <location>
        <position position="545"/>
    </location>
    <ligand>
        <name>ATP</name>
        <dbReference type="ChEBI" id="CHEBI:30616"/>
    </ligand>
</feature>
<dbReference type="FunFam" id="1.10.510.10:FF:000227">
    <property type="entry name" value="Serine/threonine-protein kinase"/>
    <property type="match status" value="1"/>
</dbReference>
<dbReference type="InterPro" id="IPR017441">
    <property type="entry name" value="Protein_kinase_ATP_BS"/>
</dbReference>
<dbReference type="PANTHER" id="PTHR47974">
    <property type="entry name" value="OS07G0415500 PROTEIN"/>
    <property type="match status" value="1"/>
</dbReference>
<accession>A0A811RH32</accession>
<dbReference type="InterPro" id="IPR003609">
    <property type="entry name" value="Pan_app"/>
</dbReference>
<evidence type="ECO:0000313" key="24">
    <source>
        <dbReference type="EMBL" id="CAD6269651.1"/>
    </source>
</evidence>
<keyword evidence="11 19" id="KW-0472">Membrane</keyword>
<evidence type="ECO:0000256" key="12">
    <source>
        <dbReference type="ARBA" id="ARBA00023157"/>
    </source>
</evidence>
<dbReference type="InterPro" id="IPR001480">
    <property type="entry name" value="Bulb-type_lectin_dom"/>
</dbReference>
<dbReference type="GO" id="GO:0016020">
    <property type="term" value="C:membrane"/>
    <property type="evidence" value="ECO:0007669"/>
    <property type="project" value="UniProtKB-SubCell"/>
</dbReference>
<evidence type="ECO:0000256" key="1">
    <source>
        <dbReference type="ARBA" id="ARBA00004479"/>
    </source>
</evidence>
<evidence type="ECO:0000256" key="14">
    <source>
        <dbReference type="ARBA" id="ARBA00023180"/>
    </source>
</evidence>
<evidence type="ECO:0000256" key="19">
    <source>
        <dbReference type="SAM" id="Phobius"/>
    </source>
</evidence>
<dbReference type="Gene3D" id="1.10.510.10">
    <property type="entry name" value="Transferase(Phosphotransferase) domain 1"/>
    <property type="match status" value="1"/>
</dbReference>
<keyword evidence="10 19" id="KW-1133">Transmembrane helix</keyword>
<dbReference type="FunFam" id="2.90.10.10:FF:000002">
    <property type="entry name" value="Serine/threonine-protein kinase"/>
    <property type="match status" value="1"/>
</dbReference>
<organism evidence="24 25">
    <name type="scientific">Miscanthus lutarioriparius</name>
    <dbReference type="NCBI Taxonomy" id="422564"/>
    <lineage>
        <taxon>Eukaryota</taxon>
        <taxon>Viridiplantae</taxon>
        <taxon>Streptophyta</taxon>
        <taxon>Embryophyta</taxon>
        <taxon>Tracheophyta</taxon>
        <taxon>Spermatophyta</taxon>
        <taxon>Magnoliopsida</taxon>
        <taxon>Liliopsida</taxon>
        <taxon>Poales</taxon>
        <taxon>Poaceae</taxon>
        <taxon>PACMAD clade</taxon>
        <taxon>Panicoideae</taxon>
        <taxon>Andropogonodae</taxon>
        <taxon>Andropogoneae</taxon>
        <taxon>Saccharinae</taxon>
        <taxon>Miscanthus</taxon>
    </lineage>
</organism>
<dbReference type="PANTHER" id="PTHR47974:SF19">
    <property type="entry name" value="RECEPTOR-LIKE SERINE_THREONINE-PROTEIN KINASE"/>
    <property type="match status" value="1"/>
</dbReference>
<proteinExistence type="inferred from homology"/>
<dbReference type="Gene3D" id="3.30.200.20">
    <property type="entry name" value="Phosphorylase Kinase, domain 1"/>
    <property type="match status" value="1"/>
</dbReference>
<evidence type="ECO:0000256" key="20">
    <source>
        <dbReference type="SAM" id="SignalP"/>
    </source>
</evidence>
<keyword evidence="7 17" id="KW-0547">Nucleotide-binding</keyword>
<dbReference type="SMART" id="SM00220">
    <property type="entry name" value="S_TKc"/>
    <property type="match status" value="1"/>
</dbReference>
<keyword evidence="9 17" id="KW-0067">ATP-binding</keyword>
<dbReference type="InterPro" id="IPR008271">
    <property type="entry name" value="Ser/Thr_kinase_AS"/>
</dbReference>
<keyword evidence="12" id="KW-1015">Disulfide bond</keyword>
<evidence type="ECO:0000313" key="25">
    <source>
        <dbReference type="Proteomes" id="UP000604825"/>
    </source>
</evidence>
<sequence>MPHLLRVVVLVGLLSLQQPSCSAATDTVSPGNGLAGSSSRLVSNNSKFTLGFFKPDITPFHHTTSNPNTYLGIWFSKVPKLTPLWSANGDSPVVDPAIPELAISGDGNLVILDQTTNSVIWSTRANPTTNATVAVLLNDGNLVLRSSVNSSDVFWQSFDYPTDTFFAGAKIGWDKATGLNRRLVSRKSLVDQRPGLYTLGFDRDDGIGRLVWNSTVEIVSAGKWNGQYFSLAPEMIGPVLPAFTFVNNDQEVYLTYTLRDETAMALTQLGVDGQAFVGVWMEELQDWLVHYRQPVHLCDTYATCGPFTVCDDTADPICGCMKGFSVSSSVDWELGDRRDGCVRNTPLDDVCGSGGGGSKTAAAPTDRFYAVQRVRLPHGAETVQATTSGDDCSQVCLGNCSCTAYSYGTGGCSVWHGKLTNVKQQQSDGSDDGNGEMLYVRLAAKDVPSAARKKKNSGISIGASAAVFGLMVLALMMMVWRRKGQWFSCSRTPGNARGGGIGVIAFRYADLQRATKNFSEKLGGGGFGSVFKGYLGDSFTMVAVKRLDGNHQGEKQFRAEVSSIGIIQHINLVKLIGFCCEGDKRLLVYEYMPKHSLDVLLFKKASSDTVLDWSLRYQIAVGVARGLAYLHTGCRDCIIHCDIKPENILLDAAFVPKIADFGMAKVLGREFSHAITTMRGTIGYLAPEWIGGEAVTSKVDVYSYGMVLFELISGRRNSSQVYLKDGDFSEFFPLKVARRLHQSGETIGSLVDENLHGEANLEEVERICKVACWCIQESELDRPAMAEVVQFLEGLSKVDMPPVPRLLNTIAGGSPAPVYYLDSGELVVSDKQSE</sequence>
<dbReference type="GO" id="GO:0051707">
    <property type="term" value="P:response to other organism"/>
    <property type="evidence" value="ECO:0007669"/>
    <property type="project" value="UniProtKB-ARBA"/>
</dbReference>
<dbReference type="PROSITE" id="PS50011">
    <property type="entry name" value="PROTEIN_KINASE_DOM"/>
    <property type="match status" value="1"/>
</dbReference>
<dbReference type="Pfam" id="PF00069">
    <property type="entry name" value="Pkinase"/>
    <property type="match status" value="1"/>
</dbReference>
<keyword evidence="8 17" id="KW-0418">Kinase</keyword>
<keyword evidence="5 19" id="KW-0812">Transmembrane</keyword>
<dbReference type="InterPro" id="IPR000719">
    <property type="entry name" value="Prot_kinase_dom"/>
</dbReference>
<evidence type="ECO:0000256" key="2">
    <source>
        <dbReference type="ARBA" id="ARBA00022527"/>
    </source>
</evidence>
<gene>
    <name evidence="24" type="ORF">NCGR_LOCUS52953</name>
</gene>
<evidence type="ECO:0000256" key="10">
    <source>
        <dbReference type="ARBA" id="ARBA00022989"/>
    </source>
</evidence>
<evidence type="ECO:0000256" key="8">
    <source>
        <dbReference type="ARBA" id="ARBA00022777"/>
    </source>
</evidence>
<evidence type="ECO:0000259" key="21">
    <source>
        <dbReference type="PROSITE" id="PS50011"/>
    </source>
</evidence>
<dbReference type="GO" id="GO:0048544">
    <property type="term" value="P:recognition of pollen"/>
    <property type="evidence" value="ECO:0007669"/>
    <property type="project" value="InterPro"/>
</dbReference>
<feature type="domain" description="Bulb-type lectin" evidence="22">
    <location>
        <begin position="25"/>
        <end position="157"/>
    </location>
</feature>
<feature type="domain" description="Protein kinase" evidence="21">
    <location>
        <begin position="516"/>
        <end position="795"/>
    </location>
</feature>
<dbReference type="InterPro" id="IPR024171">
    <property type="entry name" value="SRK-like_kinase"/>
</dbReference>
<keyword evidence="14" id="KW-0325">Glycoprotein</keyword>
<keyword evidence="4 17" id="KW-0808">Transferase</keyword>
<evidence type="ECO:0000259" key="22">
    <source>
        <dbReference type="PROSITE" id="PS50927"/>
    </source>
</evidence>
<evidence type="ECO:0000256" key="5">
    <source>
        <dbReference type="ARBA" id="ARBA00022692"/>
    </source>
</evidence>
<comment type="similarity">
    <text evidence="17">Belongs to the protein kinase superfamily. Ser/Thr protein kinase family.</text>
</comment>
<dbReference type="Pfam" id="PF08276">
    <property type="entry name" value="PAN_2"/>
    <property type="match status" value="1"/>
</dbReference>
<keyword evidence="2 17" id="KW-0723">Serine/threonine-protein kinase</keyword>
<dbReference type="PROSITE" id="PS00107">
    <property type="entry name" value="PROTEIN_KINASE_ATP"/>
    <property type="match status" value="1"/>
</dbReference>
<comment type="catalytic activity">
    <reaction evidence="15 17">
        <text>L-threonyl-[protein] + ATP = O-phospho-L-threonyl-[protein] + ADP + H(+)</text>
        <dbReference type="Rhea" id="RHEA:46608"/>
        <dbReference type="Rhea" id="RHEA-COMP:11060"/>
        <dbReference type="Rhea" id="RHEA-COMP:11605"/>
        <dbReference type="ChEBI" id="CHEBI:15378"/>
        <dbReference type="ChEBI" id="CHEBI:30013"/>
        <dbReference type="ChEBI" id="CHEBI:30616"/>
        <dbReference type="ChEBI" id="CHEBI:61977"/>
        <dbReference type="ChEBI" id="CHEBI:456216"/>
        <dbReference type="EC" id="2.7.11.1"/>
    </reaction>
</comment>
<dbReference type="SUPFAM" id="SSF51110">
    <property type="entry name" value="alpha-D-mannose-specific plant lectins"/>
    <property type="match status" value="1"/>
</dbReference>
<dbReference type="SMART" id="SM00108">
    <property type="entry name" value="B_lectin"/>
    <property type="match status" value="1"/>
</dbReference>
<feature type="signal peptide" evidence="20">
    <location>
        <begin position="1"/>
        <end position="23"/>
    </location>
</feature>
<evidence type="ECO:0000256" key="11">
    <source>
        <dbReference type="ARBA" id="ARBA00023136"/>
    </source>
</evidence>
<dbReference type="GO" id="GO:0004674">
    <property type="term" value="F:protein serine/threonine kinase activity"/>
    <property type="evidence" value="ECO:0007669"/>
    <property type="project" value="UniProtKB-KW"/>
</dbReference>
<dbReference type="EC" id="2.7.11.1" evidence="17"/>
<dbReference type="FunFam" id="3.30.200.20:FF:000250">
    <property type="entry name" value="Serine/threonine-protein kinase"/>
    <property type="match status" value="1"/>
</dbReference>
<dbReference type="SUPFAM" id="SSF56112">
    <property type="entry name" value="Protein kinase-like (PK-like)"/>
    <property type="match status" value="1"/>
</dbReference>
<dbReference type="Gene3D" id="2.90.10.10">
    <property type="entry name" value="Bulb-type lectin domain"/>
    <property type="match status" value="1"/>
</dbReference>
<dbReference type="Pfam" id="PF00954">
    <property type="entry name" value="S_locus_glycop"/>
    <property type="match status" value="1"/>
</dbReference>
<dbReference type="AlphaFoldDB" id="A0A811RH32"/>
<dbReference type="PROSITE" id="PS50927">
    <property type="entry name" value="BULB_LECTIN"/>
    <property type="match status" value="1"/>
</dbReference>
<keyword evidence="3" id="KW-0245">EGF-like domain</keyword>
<evidence type="ECO:0000256" key="16">
    <source>
        <dbReference type="ARBA" id="ARBA00048679"/>
    </source>
</evidence>
<dbReference type="Pfam" id="PF01453">
    <property type="entry name" value="B_lectin"/>
    <property type="match status" value="1"/>
</dbReference>
<keyword evidence="6 20" id="KW-0732">Signal</keyword>
<evidence type="ECO:0000256" key="15">
    <source>
        <dbReference type="ARBA" id="ARBA00047899"/>
    </source>
</evidence>
<evidence type="ECO:0000259" key="23">
    <source>
        <dbReference type="PROSITE" id="PS50948"/>
    </source>
</evidence>
<keyword evidence="13" id="KW-0675">Receptor</keyword>
<comment type="caution">
    <text evidence="24">The sequence shown here is derived from an EMBL/GenBank/DDBJ whole genome shotgun (WGS) entry which is preliminary data.</text>
</comment>
<dbReference type="PIRSF" id="PIRSF000641">
    <property type="entry name" value="SRK"/>
    <property type="match status" value="1"/>
</dbReference>
<dbReference type="CDD" id="cd01098">
    <property type="entry name" value="PAN_AP_plant"/>
    <property type="match status" value="1"/>
</dbReference>
<evidence type="ECO:0000256" key="4">
    <source>
        <dbReference type="ARBA" id="ARBA00022679"/>
    </source>
</evidence>
<evidence type="ECO:0000256" key="7">
    <source>
        <dbReference type="ARBA" id="ARBA00022741"/>
    </source>
</evidence>
<keyword evidence="25" id="KW-1185">Reference proteome</keyword>
<evidence type="ECO:0000256" key="17">
    <source>
        <dbReference type="PIRNR" id="PIRNR000641"/>
    </source>
</evidence>